<dbReference type="Pfam" id="PF12697">
    <property type="entry name" value="Abhydrolase_6"/>
    <property type="match status" value="1"/>
</dbReference>
<comment type="caution">
    <text evidence="4">The sequence shown here is derived from an EMBL/GenBank/DDBJ whole genome shotgun (WGS) entry which is preliminary data.</text>
</comment>
<proteinExistence type="predicted"/>
<name>A0A1X2I3U2_9FUNG</name>
<dbReference type="Proteomes" id="UP000193560">
    <property type="component" value="Unassembled WGS sequence"/>
</dbReference>
<dbReference type="OrthoDB" id="442243at2759"/>
<dbReference type="Gene3D" id="3.40.50.1820">
    <property type="entry name" value="alpha/beta hydrolase"/>
    <property type="match status" value="1"/>
</dbReference>
<protein>
    <recommendedName>
        <fullName evidence="3">AB hydrolase-1 domain-containing protein</fullName>
    </recommendedName>
</protein>
<dbReference type="EMBL" id="MCGE01000030">
    <property type="protein sequence ID" value="ORZ08628.1"/>
    <property type="molecule type" value="Genomic_DNA"/>
</dbReference>
<evidence type="ECO:0000259" key="3">
    <source>
        <dbReference type="Pfam" id="PF12697"/>
    </source>
</evidence>
<feature type="domain" description="AB hydrolase-1" evidence="3">
    <location>
        <begin position="10"/>
        <end position="117"/>
    </location>
</feature>
<dbReference type="PANTHER" id="PTHR47842">
    <property type="entry name" value="EXPRESSED PROTEIN"/>
    <property type="match status" value="1"/>
</dbReference>
<organism evidence="4 5">
    <name type="scientific">Absidia repens</name>
    <dbReference type="NCBI Taxonomy" id="90262"/>
    <lineage>
        <taxon>Eukaryota</taxon>
        <taxon>Fungi</taxon>
        <taxon>Fungi incertae sedis</taxon>
        <taxon>Mucoromycota</taxon>
        <taxon>Mucoromycotina</taxon>
        <taxon>Mucoromycetes</taxon>
        <taxon>Mucorales</taxon>
        <taxon>Cunninghamellaceae</taxon>
        <taxon>Absidia</taxon>
    </lineage>
</organism>
<dbReference type="STRING" id="90262.A0A1X2I3U2"/>
<feature type="signal peptide" evidence="2">
    <location>
        <begin position="1"/>
        <end position="18"/>
    </location>
</feature>
<sequence length="369" mass="39538">MTVMHTKLLLVFVHGFRGSDTSFKDFPNWMKASLQKALGTTVETVVYPSYKTTGDLSVAVRNFSAWLVDQTKSDNNVNIVLLGHSMGGIVGAETILYFKGQSSGNPLRNASIVGLLAYDTPFYSVNDGFISNTASSLVETIDRFLPSSSSSTATAATATTAATVTSRAVTKQQSPATTKSSSSGSKWGLFAGTVGVLGVAAVGAYLARDKITSTASDAYDHLEFVSALMNNEQCHKRMTAILEMPDVFVRCFYIQIPPSGGHGQPRTFIALPPDETMHAFIPVVTTAESEVSAHTSIFDPRKNDYYYTLGSDSISLIAEMVARHDRIQQQKTDNNARTTASSSPSSFSTKTANPTSSSTAAPSMDLDLD</sequence>
<dbReference type="SUPFAM" id="SSF53474">
    <property type="entry name" value="alpha/beta-Hydrolases"/>
    <property type="match status" value="1"/>
</dbReference>
<dbReference type="InterPro" id="IPR029058">
    <property type="entry name" value="AB_hydrolase_fold"/>
</dbReference>
<evidence type="ECO:0000256" key="1">
    <source>
        <dbReference type="SAM" id="MobiDB-lite"/>
    </source>
</evidence>
<accession>A0A1X2I3U2</accession>
<keyword evidence="5" id="KW-1185">Reference proteome</keyword>
<reference evidence="4 5" key="1">
    <citation type="submission" date="2016-07" db="EMBL/GenBank/DDBJ databases">
        <title>Pervasive Adenine N6-methylation of Active Genes in Fungi.</title>
        <authorList>
            <consortium name="DOE Joint Genome Institute"/>
            <person name="Mondo S.J."/>
            <person name="Dannebaum R.O."/>
            <person name="Kuo R.C."/>
            <person name="Labutti K."/>
            <person name="Haridas S."/>
            <person name="Kuo A."/>
            <person name="Salamov A."/>
            <person name="Ahrendt S.R."/>
            <person name="Lipzen A."/>
            <person name="Sullivan W."/>
            <person name="Andreopoulos W.B."/>
            <person name="Clum A."/>
            <person name="Lindquist E."/>
            <person name="Daum C."/>
            <person name="Ramamoorthy G.K."/>
            <person name="Gryganskyi A."/>
            <person name="Culley D."/>
            <person name="Magnuson J.K."/>
            <person name="James T.Y."/>
            <person name="O'Malley M.A."/>
            <person name="Stajich J.E."/>
            <person name="Spatafora J.W."/>
            <person name="Visel A."/>
            <person name="Grigoriev I.V."/>
        </authorList>
    </citation>
    <scope>NUCLEOTIDE SEQUENCE [LARGE SCALE GENOMIC DNA]</scope>
    <source>
        <strain evidence="4 5">NRRL 1336</strain>
    </source>
</reference>
<evidence type="ECO:0000313" key="4">
    <source>
        <dbReference type="EMBL" id="ORZ08628.1"/>
    </source>
</evidence>
<feature type="compositionally biased region" description="Low complexity" evidence="1">
    <location>
        <begin position="338"/>
        <end position="363"/>
    </location>
</feature>
<evidence type="ECO:0000256" key="2">
    <source>
        <dbReference type="SAM" id="SignalP"/>
    </source>
</evidence>
<dbReference type="InterPro" id="IPR000073">
    <property type="entry name" value="AB_hydrolase_1"/>
</dbReference>
<keyword evidence="2" id="KW-0732">Signal</keyword>
<gene>
    <name evidence="4" type="ORF">BCR42DRAFT_424563</name>
</gene>
<evidence type="ECO:0000313" key="5">
    <source>
        <dbReference type="Proteomes" id="UP000193560"/>
    </source>
</evidence>
<dbReference type="PANTHER" id="PTHR47842:SF1">
    <property type="entry name" value="DUF676 DOMAIN-CONTAINING PROTEIN"/>
    <property type="match status" value="1"/>
</dbReference>
<feature type="chain" id="PRO_5012462528" description="AB hydrolase-1 domain-containing protein" evidence="2">
    <location>
        <begin position="19"/>
        <end position="369"/>
    </location>
</feature>
<feature type="region of interest" description="Disordered" evidence="1">
    <location>
        <begin position="328"/>
        <end position="369"/>
    </location>
</feature>
<dbReference type="AlphaFoldDB" id="A0A1X2I3U2"/>